<keyword evidence="7" id="KW-1185">Reference proteome</keyword>
<reference evidence="6 7" key="1">
    <citation type="journal article" date="2010" name="J. Bacteriol.">
        <title>Genome sequence of Fulvimarina pelagi HTCC2506T, a Mn(II)-oxidizing alphaproteobacterium possessing an aerobic anoxygenic photosynthetic gene cluster and Xanthorhodopsin.</title>
        <authorList>
            <person name="Kang I."/>
            <person name="Oh H.M."/>
            <person name="Lim S.I."/>
            <person name="Ferriera S."/>
            <person name="Giovannoni S.J."/>
            <person name="Cho J.C."/>
        </authorList>
    </citation>
    <scope>NUCLEOTIDE SEQUENCE [LARGE SCALE GENOMIC DNA]</scope>
    <source>
        <strain evidence="6 7">HTCC2506</strain>
    </source>
</reference>
<dbReference type="SUPFAM" id="SSF53041">
    <property type="entry name" value="Resolvase-like"/>
    <property type="match status" value="1"/>
</dbReference>
<dbReference type="Pfam" id="PF07508">
    <property type="entry name" value="Recombinase"/>
    <property type="match status" value="1"/>
</dbReference>
<feature type="coiled-coil region" evidence="3">
    <location>
        <begin position="384"/>
        <end position="411"/>
    </location>
</feature>
<keyword evidence="1" id="KW-0238">DNA-binding</keyword>
<dbReference type="Pfam" id="PF00239">
    <property type="entry name" value="Resolvase"/>
    <property type="match status" value="1"/>
</dbReference>
<dbReference type="Gene3D" id="3.90.1750.20">
    <property type="entry name" value="Putative Large Serine Recombinase, Chain B, Domain 2"/>
    <property type="match status" value="1"/>
</dbReference>
<evidence type="ECO:0008006" key="8">
    <source>
        <dbReference type="Google" id="ProtNLM"/>
    </source>
</evidence>
<dbReference type="STRING" id="217511.GCA_001463845_03158"/>
<gene>
    <name evidence="6" type="ORF">FP2506_17094</name>
</gene>
<dbReference type="Pfam" id="PF13408">
    <property type="entry name" value="Zn_ribbon_recom"/>
    <property type="match status" value="1"/>
</dbReference>
<dbReference type="PANTHER" id="PTHR30461:SF2">
    <property type="entry name" value="SERINE RECOMBINASE PINE-RELATED"/>
    <property type="match status" value="1"/>
</dbReference>
<dbReference type="Proteomes" id="UP000004310">
    <property type="component" value="Unassembled WGS sequence"/>
</dbReference>
<dbReference type="GO" id="GO:0000150">
    <property type="term" value="F:DNA strand exchange activity"/>
    <property type="evidence" value="ECO:0007669"/>
    <property type="project" value="InterPro"/>
</dbReference>
<name>Q0G2L1_9HYPH</name>
<dbReference type="InterPro" id="IPR006119">
    <property type="entry name" value="Resolv_N"/>
</dbReference>
<dbReference type="HOGENOM" id="CLU_030020_2_0_5"/>
<feature type="domain" description="Recombinase" evidence="5">
    <location>
        <begin position="151"/>
        <end position="264"/>
    </location>
</feature>
<dbReference type="CDD" id="cd00338">
    <property type="entry name" value="Ser_Recombinase"/>
    <property type="match status" value="1"/>
</dbReference>
<feature type="domain" description="Resolvase/invertase-type recombinase catalytic" evidence="4">
    <location>
        <begin position="1"/>
        <end position="139"/>
    </location>
</feature>
<accession>Q0G2L1</accession>
<proteinExistence type="predicted"/>
<dbReference type="PROSITE" id="PS51736">
    <property type="entry name" value="RECOMBINASES_3"/>
    <property type="match status" value="1"/>
</dbReference>
<comment type="caution">
    <text evidence="6">The sequence shown here is derived from an EMBL/GenBank/DDBJ whole genome shotgun (WGS) entry which is preliminary data.</text>
</comment>
<evidence type="ECO:0000256" key="3">
    <source>
        <dbReference type="SAM" id="Coils"/>
    </source>
</evidence>
<dbReference type="Gene3D" id="3.40.50.1390">
    <property type="entry name" value="Resolvase, N-terminal catalytic domain"/>
    <property type="match status" value="1"/>
</dbReference>
<sequence>MEPARAYADSNGLDLDETLRDEGRSAFRGRQRLDDAALGSFIAKVDRGDVPTGSYLLVESLDRLSREKVLVALRLFLTLLDRGIIIVTLGDGRLYSSDSVGERPFELMISIVIMMRAHEESSIKAKRVGAAWDRKRQLALTERKAMTRVCPAWLEKDADGYRLIAERATVVRRIFAMSIDGMGSRAIAIALNSEKVPVFGRGRYWHDSYVKKLLGNEATIGRFVPGAASRIAPAYQPVDDYFPAVVDERTFYRSLAATRARASSSVRHPAGKVRNLVSGIAFCSECGGGMHYMNKGRRGMTVLQCGSSRLKGGCSNSFKYDYNMLENGLVILCSEAFQDRSEKIPEADLGELMVQRDNLAERLSRLIELVETGELAGQQVPRRIADLEAQLKSADAVIKSKKQAAKLLESENSEKAFDDFFKFYRQMKQDETFVLRRNVAVALRTIIKRVVFDARGGMYFEMRDGPPRSMSQEGARL</sequence>
<keyword evidence="3" id="KW-0175">Coiled coil</keyword>
<dbReference type="InterPro" id="IPR050639">
    <property type="entry name" value="SSR_resolvase"/>
</dbReference>
<evidence type="ECO:0000259" key="5">
    <source>
        <dbReference type="PROSITE" id="PS51737"/>
    </source>
</evidence>
<protein>
    <recommendedName>
        <fullName evidence="8">Recombinase family protein</fullName>
    </recommendedName>
</protein>
<dbReference type="AlphaFoldDB" id="Q0G2L1"/>
<keyword evidence="2" id="KW-0233">DNA recombination</keyword>
<dbReference type="InterPro" id="IPR011109">
    <property type="entry name" value="DNA_bind_recombinase_dom"/>
</dbReference>
<dbReference type="InterPro" id="IPR038109">
    <property type="entry name" value="DNA_bind_recomb_sf"/>
</dbReference>
<dbReference type="eggNOG" id="COG1961">
    <property type="taxonomic scope" value="Bacteria"/>
</dbReference>
<evidence type="ECO:0000259" key="4">
    <source>
        <dbReference type="PROSITE" id="PS51736"/>
    </source>
</evidence>
<dbReference type="PROSITE" id="PS51737">
    <property type="entry name" value="RECOMBINASE_DNA_BIND"/>
    <property type="match status" value="1"/>
</dbReference>
<dbReference type="InterPro" id="IPR036162">
    <property type="entry name" value="Resolvase-like_N_sf"/>
</dbReference>
<organism evidence="6 7">
    <name type="scientific">Fulvimarina pelagi HTCC2506</name>
    <dbReference type="NCBI Taxonomy" id="314231"/>
    <lineage>
        <taxon>Bacteria</taxon>
        <taxon>Pseudomonadati</taxon>
        <taxon>Pseudomonadota</taxon>
        <taxon>Alphaproteobacteria</taxon>
        <taxon>Hyphomicrobiales</taxon>
        <taxon>Aurantimonadaceae</taxon>
        <taxon>Fulvimarina</taxon>
    </lineage>
</organism>
<dbReference type="GO" id="GO:0003677">
    <property type="term" value="F:DNA binding"/>
    <property type="evidence" value="ECO:0007669"/>
    <property type="project" value="UniProtKB-KW"/>
</dbReference>
<dbReference type="PANTHER" id="PTHR30461">
    <property type="entry name" value="DNA-INVERTASE FROM LAMBDOID PROPHAGE"/>
    <property type="match status" value="1"/>
</dbReference>
<evidence type="ECO:0000313" key="7">
    <source>
        <dbReference type="Proteomes" id="UP000004310"/>
    </source>
</evidence>
<dbReference type="EMBL" id="AATP01000002">
    <property type="protein sequence ID" value="EAU42170.1"/>
    <property type="molecule type" value="Genomic_DNA"/>
</dbReference>
<evidence type="ECO:0000256" key="2">
    <source>
        <dbReference type="ARBA" id="ARBA00023172"/>
    </source>
</evidence>
<dbReference type="SMART" id="SM00857">
    <property type="entry name" value="Resolvase"/>
    <property type="match status" value="1"/>
</dbReference>
<evidence type="ECO:0000256" key="1">
    <source>
        <dbReference type="ARBA" id="ARBA00023125"/>
    </source>
</evidence>
<evidence type="ECO:0000313" key="6">
    <source>
        <dbReference type="EMBL" id="EAU42170.1"/>
    </source>
</evidence>
<dbReference type="InterPro" id="IPR025827">
    <property type="entry name" value="Zn_ribbon_recom_dom"/>
</dbReference>